<dbReference type="GeneTree" id="ENSGT00530000069052"/>
<organism evidence="3 4">
    <name type="scientific">Ciona intestinalis</name>
    <name type="common">Transparent sea squirt</name>
    <name type="synonym">Ascidia intestinalis</name>
    <dbReference type="NCBI Taxonomy" id="7719"/>
    <lineage>
        <taxon>Eukaryota</taxon>
        <taxon>Metazoa</taxon>
        <taxon>Chordata</taxon>
        <taxon>Tunicata</taxon>
        <taxon>Ascidiacea</taxon>
        <taxon>Phlebobranchia</taxon>
        <taxon>Cionidae</taxon>
        <taxon>Ciona</taxon>
    </lineage>
</organism>
<dbReference type="Ensembl" id="ENSCINT00000021941.2">
    <property type="protein sequence ID" value="ENSCINP00000021695.2"/>
    <property type="gene ID" value="ENSCING00000011324.2"/>
</dbReference>
<feature type="compositionally biased region" description="Polar residues" evidence="1">
    <location>
        <begin position="47"/>
        <end position="62"/>
    </location>
</feature>
<dbReference type="Proteomes" id="UP000008144">
    <property type="component" value="Chromosome 2"/>
</dbReference>
<feature type="region of interest" description="Disordered" evidence="1">
    <location>
        <begin position="418"/>
        <end position="442"/>
    </location>
</feature>
<evidence type="ECO:0000256" key="2">
    <source>
        <dbReference type="SAM" id="Phobius"/>
    </source>
</evidence>
<evidence type="ECO:0000313" key="3">
    <source>
        <dbReference type="Ensembl" id="ENSCINP00000021695.2"/>
    </source>
</evidence>
<dbReference type="HOGENOM" id="CLU_619558_0_0_1"/>
<dbReference type="GeneID" id="100175574"/>
<reference evidence="3" key="4">
    <citation type="submission" date="2025-09" db="UniProtKB">
        <authorList>
            <consortium name="Ensembl"/>
        </authorList>
    </citation>
    <scope>IDENTIFICATION</scope>
</reference>
<feature type="compositionally biased region" description="Polar residues" evidence="1">
    <location>
        <begin position="114"/>
        <end position="123"/>
    </location>
</feature>
<dbReference type="EMBL" id="EAAA01001606">
    <property type="status" value="NOT_ANNOTATED_CDS"/>
    <property type="molecule type" value="Genomic_DNA"/>
</dbReference>
<name>F6XIU3_CIOIN</name>
<feature type="compositionally biased region" description="Basic and acidic residues" evidence="1">
    <location>
        <begin position="432"/>
        <end position="442"/>
    </location>
</feature>
<keyword evidence="2" id="KW-1133">Transmembrane helix</keyword>
<dbReference type="InParanoid" id="F6XIU3"/>
<feature type="compositionally biased region" description="Polar residues" evidence="1">
    <location>
        <begin position="162"/>
        <end position="171"/>
    </location>
</feature>
<feature type="compositionally biased region" description="Low complexity" evidence="1">
    <location>
        <begin position="64"/>
        <end position="76"/>
    </location>
</feature>
<evidence type="ECO:0000256" key="1">
    <source>
        <dbReference type="SAM" id="MobiDB-lite"/>
    </source>
</evidence>
<reference evidence="3" key="2">
    <citation type="journal article" date="2008" name="Genome Biol.">
        <title>Improved genome assembly and evidence-based global gene model set for the chordate Ciona intestinalis: new insight into intron and operon populations.</title>
        <authorList>
            <person name="Satou Y."/>
            <person name="Mineta K."/>
            <person name="Ogasawara M."/>
            <person name="Sasakura Y."/>
            <person name="Shoguchi E."/>
            <person name="Ueno K."/>
            <person name="Yamada L."/>
            <person name="Matsumoto J."/>
            <person name="Wasserscheid J."/>
            <person name="Dewar K."/>
            <person name="Wiley G.B."/>
            <person name="Macmil S.L."/>
            <person name="Roe B.A."/>
            <person name="Zeller R.W."/>
            <person name="Hastings K.E."/>
            <person name="Lemaire P."/>
            <person name="Lindquist E."/>
            <person name="Endo T."/>
            <person name="Hotta K."/>
            <person name="Inaba K."/>
        </authorList>
    </citation>
    <scope>NUCLEOTIDE SEQUENCE [LARGE SCALE GENOMIC DNA]</scope>
    <source>
        <strain evidence="3">wild type</strain>
    </source>
</reference>
<reference evidence="3" key="3">
    <citation type="submission" date="2025-08" db="UniProtKB">
        <authorList>
            <consortium name="Ensembl"/>
        </authorList>
    </citation>
    <scope>IDENTIFICATION</scope>
</reference>
<evidence type="ECO:0000313" key="4">
    <source>
        <dbReference type="Proteomes" id="UP000008144"/>
    </source>
</evidence>
<feature type="compositionally biased region" description="Basic and acidic residues" evidence="1">
    <location>
        <begin position="176"/>
        <end position="197"/>
    </location>
</feature>
<proteinExistence type="predicted"/>
<dbReference type="EMBL" id="EAAA01001607">
    <property type="status" value="NOT_ANNOTATED_CDS"/>
    <property type="molecule type" value="Genomic_DNA"/>
</dbReference>
<accession>F6XIU3</accession>
<dbReference type="KEGG" id="cin:100175574"/>
<keyword evidence="2" id="KW-0812">Transmembrane</keyword>
<dbReference type="AlphaFoldDB" id="F6XIU3"/>
<sequence>MAVFEFIAVASAIASISILILCLPRKKKPKVTATSYTPAAELPSEVHTPSNHHSGKSNQDRPASSETSSSQPQTEPLKNGEHRRPHSSSQISHSRELPQLPQMVGMVTDETNDSWRSSNQHTADSVGDAGSNEGDDSPDTRHSSPRGRRLPTPPPEGETPVQHRQSITLNLQEDDTYAKVEEPSKENPVRLKIKTLDIPEGSGDSSFYAKVGDGEENDLYAQVDDTTLKDNPKPIEGAHASPSPSTPLKSPKLDSPSDPNYAGAEYATIDKLKKSVASIKRKPASSEPPAPPIPDRNFDEEDLDPMAVVENLPYVDDELEPQESPPIQGPMYDKLCVRESLDHLRQRQEVEQERQQNYENILKEPQMNPGDDYAQIEESNPEALYESLSVPGSADGAFAGNQQNGYASIEIPEILVHNPTPDIRLQPRRQHHYEQIERRPET</sequence>
<keyword evidence="4" id="KW-1185">Reference proteome</keyword>
<feature type="compositionally biased region" description="Low complexity" evidence="1">
    <location>
        <begin position="241"/>
        <end position="259"/>
    </location>
</feature>
<gene>
    <name evidence="3" type="primary">LOC100175574</name>
</gene>
<reference evidence="4" key="1">
    <citation type="journal article" date="2002" name="Science">
        <title>The draft genome of Ciona intestinalis: insights into chordate and vertebrate origins.</title>
        <authorList>
            <person name="Dehal P."/>
            <person name="Satou Y."/>
            <person name="Campbell R.K."/>
            <person name="Chapman J."/>
            <person name="Degnan B."/>
            <person name="De Tomaso A."/>
            <person name="Davidson B."/>
            <person name="Di Gregorio A."/>
            <person name="Gelpke M."/>
            <person name="Goodstein D.M."/>
            <person name="Harafuji N."/>
            <person name="Hastings K.E."/>
            <person name="Ho I."/>
            <person name="Hotta K."/>
            <person name="Huang W."/>
            <person name="Kawashima T."/>
            <person name="Lemaire P."/>
            <person name="Martinez D."/>
            <person name="Meinertzhagen I.A."/>
            <person name="Necula S."/>
            <person name="Nonaka M."/>
            <person name="Putnam N."/>
            <person name="Rash S."/>
            <person name="Saiga H."/>
            <person name="Satake M."/>
            <person name="Terry A."/>
            <person name="Yamada L."/>
            <person name="Wang H.G."/>
            <person name="Awazu S."/>
            <person name="Azumi K."/>
            <person name="Boore J."/>
            <person name="Branno M."/>
            <person name="Chin-Bow S."/>
            <person name="DeSantis R."/>
            <person name="Doyle S."/>
            <person name="Francino P."/>
            <person name="Keys D.N."/>
            <person name="Haga S."/>
            <person name="Hayashi H."/>
            <person name="Hino K."/>
            <person name="Imai K.S."/>
            <person name="Inaba K."/>
            <person name="Kano S."/>
            <person name="Kobayashi K."/>
            <person name="Kobayashi M."/>
            <person name="Lee B.I."/>
            <person name="Makabe K.W."/>
            <person name="Manohar C."/>
            <person name="Matassi G."/>
            <person name="Medina M."/>
            <person name="Mochizuki Y."/>
            <person name="Mount S."/>
            <person name="Morishita T."/>
            <person name="Miura S."/>
            <person name="Nakayama A."/>
            <person name="Nishizaka S."/>
            <person name="Nomoto H."/>
            <person name="Ohta F."/>
            <person name="Oishi K."/>
            <person name="Rigoutsos I."/>
            <person name="Sano M."/>
            <person name="Sasaki A."/>
            <person name="Sasakura Y."/>
            <person name="Shoguchi E."/>
            <person name="Shin-i T."/>
            <person name="Spagnuolo A."/>
            <person name="Stainier D."/>
            <person name="Suzuki M.M."/>
            <person name="Tassy O."/>
            <person name="Takatori N."/>
            <person name="Tokuoka M."/>
            <person name="Yagi K."/>
            <person name="Yoshizaki F."/>
            <person name="Wada S."/>
            <person name="Zhang C."/>
            <person name="Hyatt P.D."/>
            <person name="Larimer F."/>
            <person name="Detter C."/>
            <person name="Doggett N."/>
            <person name="Glavina T."/>
            <person name="Hawkins T."/>
            <person name="Richardson P."/>
            <person name="Lucas S."/>
            <person name="Kohara Y."/>
            <person name="Levine M."/>
            <person name="Satoh N."/>
            <person name="Rokhsar D.S."/>
        </authorList>
    </citation>
    <scope>NUCLEOTIDE SEQUENCE [LARGE SCALE GENOMIC DNA]</scope>
</reference>
<keyword evidence="2" id="KW-0472">Membrane</keyword>
<accession>A0A1W3JLX9</accession>
<feature type="region of interest" description="Disordered" evidence="1">
    <location>
        <begin position="31"/>
        <end position="331"/>
    </location>
</feature>
<dbReference type="RefSeq" id="XP_009857755.1">
    <property type="nucleotide sequence ID" value="XM_009859453.3"/>
</dbReference>
<protein>
    <submittedName>
        <fullName evidence="3">Uncharacterized LOC100175574</fullName>
    </submittedName>
</protein>
<feature type="transmembrane region" description="Helical" evidence="2">
    <location>
        <begin position="6"/>
        <end position="23"/>
    </location>
</feature>